<evidence type="ECO:0000313" key="3">
    <source>
        <dbReference type="EMBL" id="SDS60772.1"/>
    </source>
</evidence>
<dbReference type="InterPro" id="IPR013538">
    <property type="entry name" value="ASHA1/2-like_C"/>
</dbReference>
<protein>
    <submittedName>
        <fullName evidence="3">Uncharacterized conserved protein YndB, AHSA1/START domain</fullName>
    </submittedName>
</protein>
<name>A0A1H1TKR7_9ACTN</name>
<gene>
    <name evidence="3" type="ORF">SAMN04489716_1167</name>
</gene>
<organism evidence="3 4">
    <name type="scientific">Actinoplanes derwentensis</name>
    <dbReference type="NCBI Taxonomy" id="113562"/>
    <lineage>
        <taxon>Bacteria</taxon>
        <taxon>Bacillati</taxon>
        <taxon>Actinomycetota</taxon>
        <taxon>Actinomycetes</taxon>
        <taxon>Micromonosporales</taxon>
        <taxon>Micromonosporaceae</taxon>
        <taxon>Actinoplanes</taxon>
    </lineage>
</organism>
<feature type="domain" description="Activator of Hsp90 ATPase homologue 1/2-like C-terminal" evidence="2">
    <location>
        <begin position="13"/>
        <end position="152"/>
    </location>
</feature>
<dbReference type="RefSeq" id="WP_092556632.1">
    <property type="nucleotide sequence ID" value="NZ_BOMJ01000020.1"/>
</dbReference>
<evidence type="ECO:0000259" key="2">
    <source>
        <dbReference type="Pfam" id="PF08327"/>
    </source>
</evidence>
<accession>A0A1H1TKR7</accession>
<evidence type="ECO:0000313" key="4">
    <source>
        <dbReference type="Proteomes" id="UP000198688"/>
    </source>
</evidence>
<dbReference type="AlphaFoldDB" id="A0A1H1TKR7"/>
<dbReference type="Proteomes" id="UP000198688">
    <property type="component" value="Chromosome I"/>
</dbReference>
<dbReference type="Gene3D" id="3.30.530.20">
    <property type="match status" value="1"/>
</dbReference>
<dbReference type="SUPFAM" id="SSF55961">
    <property type="entry name" value="Bet v1-like"/>
    <property type="match status" value="1"/>
</dbReference>
<dbReference type="CDD" id="cd08898">
    <property type="entry name" value="SRPBCC_CalC_Aha1-like_5"/>
    <property type="match status" value="1"/>
</dbReference>
<dbReference type="STRING" id="113562.SAMN04489716_1167"/>
<dbReference type="Pfam" id="PF08327">
    <property type="entry name" value="AHSA1"/>
    <property type="match status" value="1"/>
</dbReference>
<evidence type="ECO:0000256" key="1">
    <source>
        <dbReference type="ARBA" id="ARBA00006817"/>
    </source>
</evidence>
<keyword evidence="4" id="KW-1185">Reference proteome</keyword>
<comment type="similarity">
    <text evidence="1">Belongs to the AHA1 family.</text>
</comment>
<dbReference type="OrthoDB" id="9803476at2"/>
<dbReference type="InterPro" id="IPR023393">
    <property type="entry name" value="START-like_dom_sf"/>
</dbReference>
<reference evidence="3 4" key="1">
    <citation type="submission" date="2016-10" db="EMBL/GenBank/DDBJ databases">
        <authorList>
            <person name="de Groot N.N."/>
        </authorList>
    </citation>
    <scope>NUCLEOTIDE SEQUENCE [LARGE SCALE GENOMIC DNA]</scope>
    <source>
        <strain evidence="3 4">DSM 43941</strain>
    </source>
</reference>
<proteinExistence type="inferred from homology"/>
<dbReference type="EMBL" id="LT629758">
    <property type="protein sequence ID" value="SDS60772.1"/>
    <property type="molecule type" value="Genomic_DNA"/>
</dbReference>
<sequence>MEYGTIERSIYVDAAPEIVFEVVSKPEHVKRWWPDEAVYPVEPGGSGHIAFGSDSASCASGPGVKVEQFTVVDVRPPRSFSFRWNHAEGEPAAPGNSYLVEFDLMPQGDGTLLRMTESGFRDRGWGEALAEQNYRDHENGWDHFLPRLSPYVASLHVTP</sequence>